<dbReference type="PANTHER" id="PTHR43177:SF5">
    <property type="entry name" value="ANAEROBIC DIMETHYL SULFOXIDE REDUCTASE CHAIN B-RELATED"/>
    <property type="match status" value="1"/>
</dbReference>
<keyword evidence="4" id="KW-0285">Flavoprotein</keyword>
<evidence type="ECO:0000313" key="13">
    <source>
        <dbReference type="Proteomes" id="UP000192906"/>
    </source>
</evidence>
<dbReference type="Proteomes" id="UP000192906">
    <property type="component" value="Unassembled WGS sequence"/>
</dbReference>
<dbReference type="Pfam" id="PF18267">
    <property type="entry name" value="Rubredoxin_C"/>
    <property type="match status" value="1"/>
</dbReference>
<sequence>MKRVYPDKEYCIGCKLCELACLTVHSEAKDLILAYTKERAAGLTSSIRVVESNGTSVALSCRHCDEPACVAVCDAGALSKNSVTGIVEYNFEKCVGCWSCLVSCSYGAIQRNSLINKIVKCDMCSGLTEVPACVQACPNRALRFLENDSVPAGQLRAYKNSKEISENDHTEINNPDNLIQISKNTKRAVVLGGSVSGLKTAEKLFNMGFEVAIVESGERIIALEFDKKVADLVACRIEEAGILLKCGVSVNEIICDKDGLAKGVLLSDKSFLEAGVIVATESFLSACSVIRTQMAEVPNCIAVSDSKQIICAKYPSGNFRNIPMNSFVFYGMALVSVGEIILPENADEYECNIFYDEIKHSYRKLVFRDSRLVGYILIGDIDFAGVYTSFITFECELDTVTKIRLCDGCPDILMWPDELFFNEWTP</sequence>
<proteinExistence type="predicted"/>
<feature type="domain" description="4Fe-4S ferredoxin-type" evidence="11">
    <location>
        <begin position="85"/>
        <end position="114"/>
    </location>
</feature>
<dbReference type="SUPFAM" id="SSF51905">
    <property type="entry name" value="FAD/NAD(P)-binding domain"/>
    <property type="match status" value="1"/>
</dbReference>
<dbReference type="GO" id="GO:0051539">
    <property type="term" value="F:4 iron, 4 sulfur cluster binding"/>
    <property type="evidence" value="ECO:0007669"/>
    <property type="project" value="UniProtKB-KW"/>
</dbReference>
<protein>
    <submittedName>
        <fullName evidence="12">Fe-S-cluster-containing hydrogenase component 2</fullName>
    </submittedName>
</protein>
<evidence type="ECO:0000256" key="2">
    <source>
        <dbReference type="ARBA" id="ARBA00022448"/>
    </source>
</evidence>
<gene>
    <name evidence="12" type="ORF">SAMN06295933_0476</name>
</gene>
<keyword evidence="13" id="KW-1185">Reference proteome</keyword>
<keyword evidence="3" id="KW-0004">4Fe-4S</keyword>
<dbReference type="Gene3D" id="3.30.70.20">
    <property type="match status" value="2"/>
</dbReference>
<evidence type="ECO:0000259" key="11">
    <source>
        <dbReference type="PROSITE" id="PS51379"/>
    </source>
</evidence>
<evidence type="ECO:0000256" key="8">
    <source>
        <dbReference type="ARBA" id="ARBA00022982"/>
    </source>
</evidence>
<dbReference type="GO" id="GO:0046872">
    <property type="term" value="F:metal ion binding"/>
    <property type="evidence" value="ECO:0007669"/>
    <property type="project" value="UniProtKB-KW"/>
</dbReference>
<dbReference type="CDD" id="cd10563">
    <property type="entry name" value="CooF_like"/>
    <property type="match status" value="1"/>
</dbReference>
<evidence type="ECO:0000256" key="3">
    <source>
        <dbReference type="ARBA" id="ARBA00022485"/>
    </source>
</evidence>
<dbReference type="PROSITE" id="PS51379">
    <property type="entry name" value="4FE4S_FER_2"/>
    <property type="match status" value="2"/>
</dbReference>
<keyword evidence="9" id="KW-0408">Iron</keyword>
<dbReference type="RefSeq" id="WP_170921361.1">
    <property type="nucleotide sequence ID" value="NZ_FWZU01000001.1"/>
</dbReference>
<keyword evidence="8" id="KW-0249">Electron transport</keyword>
<organism evidence="12 13">
    <name type="scientific">Desulfovibrio gilichinskyi</name>
    <dbReference type="NCBI Taxonomy" id="1519643"/>
    <lineage>
        <taxon>Bacteria</taxon>
        <taxon>Pseudomonadati</taxon>
        <taxon>Thermodesulfobacteriota</taxon>
        <taxon>Desulfovibrionia</taxon>
        <taxon>Desulfovibrionales</taxon>
        <taxon>Desulfovibrionaceae</taxon>
        <taxon>Desulfovibrio</taxon>
    </lineage>
</organism>
<keyword evidence="2" id="KW-0813">Transport</keyword>
<feature type="domain" description="4Fe-4S ferredoxin-type" evidence="11">
    <location>
        <begin position="2"/>
        <end position="31"/>
    </location>
</feature>
<keyword evidence="6" id="KW-0677">Repeat</keyword>
<dbReference type="STRING" id="1519643.SAMN06295933_0476"/>
<evidence type="ECO:0000256" key="9">
    <source>
        <dbReference type="ARBA" id="ARBA00023004"/>
    </source>
</evidence>
<evidence type="ECO:0000256" key="5">
    <source>
        <dbReference type="ARBA" id="ARBA00022723"/>
    </source>
</evidence>
<evidence type="ECO:0000256" key="6">
    <source>
        <dbReference type="ARBA" id="ARBA00022737"/>
    </source>
</evidence>
<dbReference type="InterPro" id="IPR016156">
    <property type="entry name" value="FAD/NAD-linked_Rdtase_dimer_sf"/>
</dbReference>
<evidence type="ECO:0000256" key="10">
    <source>
        <dbReference type="ARBA" id="ARBA00023014"/>
    </source>
</evidence>
<dbReference type="InterPro" id="IPR050954">
    <property type="entry name" value="ET_IronSulfur_Cluster-Binding"/>
</dbReference>
<name>A0A1X7C8T6_9BACT</name>
<dbReference type="EMBL" id="FWZU01000001">
    <property type="protein sequence ID" value="SME91707.1"/>
    <property type="molecule type" value="Genomic_DNA"/>
</dbReference>
<comment type="cofactor">
    <cofactor evidence="1">
        <name>FAD</name>
        <dbReference type="ChEBI" id="CHEBI:57692"/>
    </cofactor>
</comment>
<evidence type="ECO:0000256" key="7">
    <source>
        <dbReference type="ARBA" id="ARBA00022827"/>
    </source>
</evidence>
<dbReference type="InterPro" id="IPR041575">
    <property type="entry name" value="Rubredoxin_C"/>
</dbReference>
<dbReference type="PANTHER" id="PTHR43177">
    <property type="entry name" value="PROTEIN NRFC"/>
    <property type="match status" value="1"/>
</dbReference>
<dbReference type="GO" id="GO:0016491">
    <property type="term" value="F:oxidoreductase activity"/>
    <property type="evidence" value="ECO:0007669"/>
    <property type="project" value="InterPro"/>
</dbReference>
<keyword evidence="10" id="KW-0411">Iron-sulfur</keyword>
<dbReference type="InterPro" id="IPR017896">
    <property type="entry name" value="4Fe4S_Fe-S-bd"/>
</dbReference>
<dbReference type="Pfam" id="PF13247">
    <property type="entry name" value="Fer4_11"/>
    <property type="match status" value="1"/>
</dbReference>
<dbReference type="Gene3D" id="3.30.390.30">
    <property type="match status" value="1"/>
</dbReference>
<dbReference type="InterPro" id="IPR036188">
    <property type="entry name" value="FAD/NAD-bd_sf"/>
</dbReference>
<dbReference type="InterPro" id="IPR023753">
    <property type="entry name" value="FAD/NAD-binding_dom"/>
</dbReference>
<dbReference type="Gene3D" id="3.50.50.60">
    <property type="entry name" value="FAD/NAD(P)-binding domain"/>
    <property type="match status" value="1"/>
</dbReference>
<keyword evidence="7" id="KW-0274">FAD</keyword>
<dbReference type="SUPFAM" id="SSF54862">
    <property type="entry name" value="4Fe-4S ferredoxins"/>
    <property type="match status" value="1"/>
</dbReference>
<accession>A0A1X7C8T6</accession>
<keyword evidence="5" id="KW-0479">Metal-binding</keyword>
<evidence type="ECO:0000256" key="1">
    <source>
        <dbReference type="ARBA" id="ARBA00001974"/>
    </source>
</evidence>
<evidence type="ECO:0000256" key="4">
    <source>
        <dbReference type="ARBA" id="ARBA00022630"/>
    </source>
</evidence>
<evidence type="ECO:0000313" key="12">
    <source>
        <dbReference type="EMBL" id="SME91707.1"/>
    </source>
</evidence>
<dbReference type="Pfam" id="PF07992">
    <property type="entry name" value="Pyr_redox_2"/>
    <property type="match status" value="1"/>
</dbReference>
<reference evidence="13" key="1">
    <citation type="submission" date="2017-04" db="EMBL/GenBank/DDBJ databases">
        <authorList>
            <person name="Varghese N."/>
            <person name="Submissions S."/>
        </authorList>
    </citation>
    <scope>NUCLEOTIDE SEQUENCE [LARGE SCALE GENOMIC DNA]</scope>
    <source>
        <strain evidence="13">K3S</strain>
    </source>
</reference>
<dbReference type="AlphaFoldDB" id="A0A1X7C8T6"/>